<sequence>MSTFSGLNTAWTGMTAARRSMETAGQNIANVGVDGYTRQRVETASVGAVSSVGRLSGPVTSGQGVTLTGIARLADAQLDARVRGTAGISGQAEVISAGLESLESSFREPGPNGLSALLSDFWSGWDDVANQPGEQAPAAVVIARGKAVADHLGQLHGELTDQWSAQHRGLSSEVTEVNATAERVAALNGQIRSATAAGGNANELIDQRTQLTTRLAGLTGATVRTQTDGTAEVLIGGTPLVAGTTARSMELSGGSRSQDQEAPRLAWSHRAPGDPSSTVDVQSGVLSGRLAMLATAETDGTGGPLAETLQALDALATDLATRVNSVQAEGRTTAGDSGEPFFAIDPTRPAASLRVLATGAEDLAASAEGAGALDGSNAARLASFGELADGPDALWSQLVISTGTAVRNGAQEAVNASLALVSALQQQQSQAGVSLDEENLALVTHQHAYQGAARVLTAVDEMLDTLINRTGLVGR</sequence>
<evidence type="ECO:0000256" key="7">
    <source>
        <dbReference type="SAM" id="MobiDB-lite"/>
    </source>
</evidence>
<dbReference type="NCBIfam" id="TIGR02492">
    <property type="entry name" value="flgK_ends"/>
    <property type="match status" value="1"/>
</dbReference>
<feature type="domain" description="Flagellar hook-associated protein FlgK helical" evidence="10">
    <location>
        <begin position="100"/>
        <end position="342"/>
    </location>
</feature>
<name>A0ABR9JFV6_9MICC</name>
<comment type="similarity">
    <text evidence="3">Belongs to the flagella basal body rod proteins family.</text>
</comment>
<evidence type="ECO:0000256" key="2">
    <source>
        <dbReference type="ARBA" id="ARBA00004613"/>
    </source>
</evidence>
<keyword evidence="5" id="KW-0964">Secreted</keyword>
<feature type="domain" description="Flagellar basal-body/hook protein C-terminal" evidence="9">
    <location>
        <begin position="428"/>
        <end position="468"/>
    </location>
</feature>
<comment type="subcellular location">
    <subcellularLocation>
        <location evidence="1">Bacterial flagellum</location>
    </subcellularLocation>
    <subcellularLocation>
        <location evidence="2">Secreted</location>
    </subcellularLocation>
</comment>
<accession>A0ABR9JFV6</accession>
<dbReference type="Pfam" id="PF00460">
    <property type="entry name" value="Flg_bb_rod"/>
    <property type="match status" value="1"/>
</dbReference>
<dbReference type="Pfam" id="PF06429">
    <property type="entry name" value="Flg_bbr_C"/>
    <property type="match status" value="1"/>
</dbReference>
<feature type="region of interest" description="Disordered" evidence="7">
    <location>
        <begin position="248"/>
        <end position="279"/>
    </location>
</feature>
<gene>
    <name evidence="11" type="ORF">H4W27_001771</name>
</gene>
<evidence type="ECO:0000256" key="6">
    <source>
        <dbReference type="ARBA" id="ARBA00023143"/>
    </source>
</evidence>
<keyword evidence="12" id="KW-1185">Reference proteome</keyword>
<dbReference type="InterPro" id="IPR002371">
    <property type="entry name" value="FlgK"/>
</dbReference>
<dbReference type="InterPro" id="IPR001444">
    <property type="entry name" value="Flag_bb_rod_N"/>
</dbReference>
<keyword evidence="11" id="KW-0282">Flagellum</keyword>
<evidence type="ECO:0000259" key="8">
    <source>
        <dbReference type="Pfam" id="PF00460"/>
    </source>
</evidence>
<protein>
    <recommendedName>
        <fullName evidence="4">Flagellar hook-associated protein 1</fullName>
    </recommendedName>
</protein>
<dbReference type="InterPro" id="IPR010930">
    <property type="entry name" value="Flg_bb/hook_C_dom"/>
</dbReference>
<evidence type="ECO:0000313" key="11">
    <source>
        <dbReference type="EMBL" id="MBE1524653.1"/>
    </source>
</evidence>
<dbReference type="InterPro" id="IPR053927">
    <property type="entry name" value="FlgK_helical"/>
</dbReference>
<keyword evidence="11" id="KW-0969">Cilium</keyword>
<evidence type="ECO:0000256" key="3">
    <source>
        <dbReference type="ARBA" id="ARBA00009677"/>
    </source>
</evidence>
<dbReference type="EMBL" id="JADBED010000001">
    <property type="protein sequence ID" value="MBE1524653.1"/>
    <property type="molecule type" value="Genomic_DNA"/>
</dbReference>
<dbReference type="Proteomes" id="UP000643525">
    <property type="component" value="Unassembled WGS sequence"/>
</dbReference>
<dbReference type="SUPFAM" id="SSF64518">
    <property type="entry name" value="Phase 1 flagellin"/>
    <property type="match status" value="1"/>
</dbReference>
<evidence type="ECO:0000256" key="1">
    <source>
        <dbReference type="ARBA" id="ARBA00004365"/>
    </source>
</evidence>
<keyword evidence="11" id="KW-0966">Cell projection</keyword>
<organism evidence="11 12">
    <name type="scientific">Nesterenkonia lutea</name>
    <dbReference type="NCBI Taxonomy" id="272919"/>
    <lineage>
        <taxon>Bacteria</taxon>
        <taxon>Bacillati</taxon>
        <taxon>Actinomycetota</taxon>
        <taxon>Actinomycetes</taxon>
        <taxon>Micrococcales</taxon>
        <taxon>Micrococcaceae</taxon>
        <taxon>Nesterenkonia</taxon>
    </lineage>
</organism>
<reference evidence="11 12" key="1">
    <citation type="submission" date="2020-10" db="EMBL/GenBank/DDBJ databases">
        <title>Sequencing the genomes of 1000 actinobacteria strains.</title>
        <authorList>
            <person name="Klenk H.-P."/>
        </authorList>
    </citation>
    <scope>NUCLEOTIDE SEQUENCE [LARGE SCALE GENOMIC DNA]</scope>
    <source>
        <strain evidence="11 12">DSM 15666</strain>
    </source>
</reference>
<keyword evidence="6" id="KW-0975">Bacterial flagellum</keyword>
<evidence type="ECO:0000259" key="9">
    <source>
        <dbReference type="Pfam" id="PF06429"/>
    </source>
</evidence>
<dbReference type="Pfam" id="PF22638">
    <property type="entry name" value="FlgK_D1"/>
    <property type="match status" value="1"/>
</dbReference>
<evidence type="ECO:0000256" key="5">
    <source>
        <dbReference type="ARBA" id="ARBA00022525"/>
    </source>
</evidence>
<feature type="domain" description="Flagellar basal body rod protein N-terminal" evidence="8">
    <location>
        <begin position="7"/>
        <end position="37"/>
    </location>
</feature>
<evidence type="ECO:0000313" key="12">
    <source>
        <dbReference type="Proteomes" id="UP000643525"/>
    </source>
</evidence>
<proteinExistence type="inferred from homology"/>
<dbReference type="PANTHER" id="PTHR30033">
    <property type="entry name" value="FLAGELLAR HOOK-ASSOCIATED PROTEIN 1"/>
    <property type="match status" value="1"/>
</dbReference>
<dbReference type="PANTHER" id="PTHR30033:SF1">
    <property type="entry name" value="FLAGELLAR HOOK-ASSOCIATED PROTEIN 1"/>
    <property type="match status" value="1"/>
</dbReference>
<dbReference type="RefSeq" id="WP_192595636.1">
    <property type="nucleotide sequence ID" value="NZ_BAAALJ010000002.1"/>
</dbReference>
<comment type="caution">
    <text evidence="11">The sequence shown here is derived from an EMBL/GenBank/DDBJ whole genome shotgun (WGS) entry which is preliminary data.</text>
</comment>
<evidence type="ECO:0000259" key="10">
    <source>
        <dbReference type="Pfam" id="PF22638"/>
    </source>
</evidence>
<evidence type="ECO:0000256" key="4">
    <source>
        <dbReference type="ARBA" id="ARBA00016244"/>
    </source>
</evidence>